<protein>
    <submittedName>
        <fullName evidence="2">Uncharacterized protein</fullName>
    </submittedName>
</protein>
<dbReference type="KEGG" id="sgm:GCM10017557_53990"/>
<reference evidence="2 3" key="1">
    <citation type="journal article" date="2014" name="Int. J. Syst. Evol. Microbiol.">
        <title>Complete genome sequence of Corynebacterium casei LMG S-19264T (=DSM 44701T), isolated from a smear-ripened cheese.</title>
        <authorList>
            <consortium name="US DOE Joint Genome Institute (JGI-PGF)"/>
            <person name="Walter F."/>
            <person name="Albersmeier A."/>
            <person name="Kalinowski J."/>
            <person name="Ruckert C."/>
        </authorList>
    </citation>
    <scope>NUCLEOTIDE SEQUENCE [LARGE SCALE GENOMIC DNA]</scope>
    <source>
        <strain evidence="2 3">JCM 4677</strain>
    </source>
</reference>
<evidence type="ECO:0000256" key="1">
    <source>
        <dbReference type="SAM" id="MobiDB-lite"/>
    </source>
</evidence>
<feature type="compositionally biased region" description="Gly residues" evidence="1">
    <location>
        <begin position="13"/>
        <end position="27"/>
    </location>
</feature>
<accession>A0A7G1P9S7</accession>
<proteinExistence type="predicted"/>
<gene>
    <name evidence="2" type="ORF">GCM10017557_53990</name>
</gene>
<feature type="region of interest" description="Disordered" evidence="1">
    <location>
        <begin position="1"/>
        <end position="33"/>
    </location>
</feature>
<evidence type="ECO:0000313" key="3">
    <source>
        <dbReference type="Proteomes" id="UP000516444"/>
    </source>
</evidence>
<name>A0A7G1P9S7_9ACTN</name>
<organism evidence="2 3">
    <name type="scientific">Streptomyces aurantiacus</name>
    <dbReference type="NCBI Taxonomy" id="47760"/>
    <lineage>
        <taxon>Bacteria</taxon>
        <taxon>Bacillati</taxon>
        <taxon>Actinomycetota</taxon>
        <taxon>Actinomycetes</taxon>
        <taxon>Kitasatosporales</taxon>
        <taxon>Streptomycetaceae</taxon>
        <taxon>Streptomyces</taxon>
        <taxon>Streptomyces aurantiacus group</taxon>
    </lineage>
</organism>
<dbReference type="EMBL" id="AP023440">
    <property type="protein sequence ID" value="BCL30540.1"/>
    <property type="molecule type" value="Genomic_DNA"/>
</dbReference>
<keyword evidence="3" id="KW-1185">Reference proteome</keyword>
<dbReference type="Proteomes" id="UP000516444">
    <property type="component" value="Chromosome"/>
</dbReference>
<dbReference type="AlphaFoldDB" id="A0A7G1P9S7"/>
<evidence type="ECO:0000313" key="2">
    <source>
        <dbReference type="EMBL" id="BCL30540.1"/>
    </source>
</evidence>
<sequence>MGGGALRATVGRGDAGGARHGGGGNGGKDQALRDTRHGEVLLGIETTAVRGARLWNQRAAQARVVPPKE</sequence>